<dbReference type="RefSeq" id="WP_240263268.1">
    <property type="nucleotide sequence ID" value="NZ_CP092488.2"/>
</dbReference>
<proteinExistence type="predicted"/>
<sequence length="59" mass="6465">MTELNEDPLGRSQKLERLVDGLDQKVAEEHEAQGVPGNAAEREDVAVQEPETEAPEPPD</sequence>
<organism evidence="2 3">
    <name type="scientific">Mycobacterium paraterrae</name>
    <dbReference type="NCBI Taxonomy" id="577492"/>
    <lineage>
        <taxon>Bacteria</taxon>
        <taxon>Bacillati</taxon>
        <taxon>Actinomycetota</taxon>
        <taxon>Actinomycetes</taxon>
        <taxon>Mycobacteriales</taxon>
        <taxon>Mycobacteriaceae</taxon>
        <taxon>Mycobacterium</taxon>
    </lineage>
</organism>
<feature type="compositionally biased region" description="Basic and acidic residues" evidence="1">
    <location>
        <begin position="13"/>
        <end position="32"/>
    </location>
</feature>
<keyword evidence="3" id="KW-1185">Reference proteome</keyword>
<evidence type="ECO:0000313" key="3">
    <source>
        <dbReference type="Proteomes" id="UP001055336"/>
    </source>
</evidence>
<dbReference type="Proteomes" id="UP001055336">
    <property type="component" value="Chromosome"/>
</dbReference>
<name>A0ABY3VQ11_9MYCO</name>
<protein>
    <submittedName>
        <fullName evidence="2">Uncharacterized protein</fullName>
    </submittedName>
</protein>
<dbReference type="EMBL" id="CP092488">
    <property type="protein sequence ID" value="UMB71517.1"/>
    <property type="molecule type" value="Genomic_DNA"/>
</dbReference>
<feature type="compositionally biased region" description="Acidic residues" evidence="1">
    <location>
        <begin position="50"/>
        <end position="59"/>
    </location>
</feature>
<gene>
    <name evidence="2" type="ORF">MKK62_09890</name>
</gene>
<reference evidence="2" key="1">
    <citation type="submission" date="2022-08" db="EMBL/GenBank/DDBJ databases">
        <title>Whole genome sequencing of non-tuberculosis mycobacteria type-strains.</title>
        <authorList>
            <person name="Igarashi Y."/>
            <person name="Osugi A."/>
            <person name="Mitarai S."/>
        </authorList>
    </citation>
    <scope>NUCLEOTIDE SEQUENCE</scope>
    <source>
        <strain evidence="2">DSM 45127</strain>
    </source>
</reference>
<feature type="region of interest" description="Disordered" evidence="1">
    <location>
        <begin position="1"/>
        <end position="59"/>
    </location>
</feature>
<accession>A0ABY3VQ11</accession>
<evidence type="ECO:0000313" key="2">
    <source>
        <dbReference type="EMBL" id="UMB71517.1"/>
    </source>
</evidence>
<evidence type="ECO:0000256" key="1">
    <source>
        <dbReference type="SAM" id="MobiDB-lite"/>
    </source>
</evidence>